<name>A0A9D2DE27_9BACT</name>
<protein>
    <recommendedName>
        <fullName evidence="3">Terminase large subunit gp17-like C-terminal domain-containing protein</fullName>
    </recommendedName>
</protein>
<dbReference type="InterPro" id="IPR027417">
    <property type="entry name" value="P-loop_NTPase"/>
</dbReference>
<dbReference type="AlphaFoldDB" id="A0A9D2DE27"/>
<proteinExistence type="predicted"/>
<accession>A0A9D2DE27</accession>
<evidence type="ECO:0000313" key="1">
    <source>
        <dbReference type="EMBL" id="HIZ15175.1"/>
    </source>
</evidence>
<sequence>MAIDNKIQRLLGDYDAHCRRIARSTLIDLNETPAQRIARVRELEADYVRWFEYYFPNFAKVPCAWFHRQMANDIVSATEVYELLEVYRSGAKSVHADMGIPLYLMYTKRLQFMLLIGETERKAQKLLSACQAQLQYNKRLINDYGKRYQQGDWSAGEFLTTDGVRFMCLGFGQDPRGIREEERRPDYIVVDDVDNKKHVNNDRIMREGVEWLFEDLMGCFDESDGSVKRFVYANNNFHKNSITNRLKEQFKVQISKAREAGVQSKYRILSVAAVKDLSTFEPNWPEKTSAEYWREKFRNTPSRSFMREYMHVHVEDGAVFRVEDMQWKKMLPLNEYDALVFYGDLSYKASACYKGMVLVGKKGREFHIIHTFLRQSTRTVLARWLYDLYEDRSLNRCRKIRYLIEGLFSMDEFINDFDTEGDARGYYIPVRADKRPKGDKYDRIEATQSYFERRNVWLNIDERDTPDQTELVDQYLAFEKGSGSMVDGPDAVEGALSLLNSVTRTQRATYRVGYRNSRKY</sequence>
<evidence type="ECO:0008006" key="3">
    <source>
        <dbReference type="Google" id="ProtNLM"/>
    </source>
</evidence>
<dbReference type="Proteomes" id="UP000824014">
    <property type="component" value="Unassembled WGS sequence"/>
</dbReference>
<reference evidence="1" key="1">
    <citation type="journal article" date="2021" name="PeerJ">
        <title>Extensive microbial diversity within the chicken gut microbiome revealed by metagenomics and culture.</title>
        <authorList>
            <person name="Gilroy R."/>
            <person name="Ravi A."/>
            <person name="Getino M."/>
            <person name="Pursley I."/>
            <person name="Horton D.L."/>
            <person name="Alikhan N.F."/>
            <person name="Baker D."/>
            <person name="Gharbi K."/>
            <person name="Hall N."/>
            <person name="Watson M."/>
            <person name="Adriaenssens E.M."/>
            <person name="Foster-Nyarko E."/>
            <person name="Jarju S."/>
            <person name="Secka A."/>
            <person name="Antonio M."/>
            <person name="Oren A."/>
            <person name="Chaudhuri R.R."/>
            <person name="La Ragione R."/>
            <person name="Hildebrand F."/>
            <person name="Pallen M.J."/>
        </authorList>
    </citation>
    <scope>NUCLEOTIDE SEQUENCE</scope>
    <source>
        <strain evidence="1">ChiHjej11B10-19426</strain>
    </source>
</reference>
<dbReference type="EMBL" id="DXCC01000015">
    <property type="protein sequence ID" value="HIZ15175.1"/>
    <property type="molecule type" value="Genomic_DNA"/>
</dbReference>
<evidence type="ECO:0000313" key="2">
    <source>
        <dbReference type="Proteomes" id="UP000824014"/>
    </source>
</evidence>
<reference evidence="1" key="2">
    <citation type="submission" date="2021-04" db="EMBL/GenBank/DDBJ databases">
        <authorList>
            <person name="Gilroy R."/>
        </authorList>
    </citation>
    <scope>NUCLEOTIDE SEQUENCE</scope>
    <source>
        <strain evidence="1">ChiHjej11B10-19426</strain>
    </source>
</reference>
<dbReference type="Gene3D" id="3.40.50.300">
    <property type="entry name" value="P-loop containing nucleotide triphosphate hydrolases"/>
    <property type="match status" value="1"/>
</dbReference>
<organism evidence="1 2">
    <name type="scientific">Candidatus Tidjanibacter faecipullorum</name>
    <dbReference type="NCBI Taxonomy" id="2838766"/>
    <lineage>
        <taxon>Bacteria</taxon>
        <taxon>Pseudomonadati</taxon>
        <taxon>Bacteroidota</taxon>
        <taxon>Bacteroidia</taxon>
        <taxon>Bacteroidales</taxon>
        <taxon>Rikenellaceae</taxon>
        <taxon>Tidjanibacter</taxon>
    </lineage>
</organism>
<comment type="caution">
    <text evidence="1">The sequence shown here is derived from an EMBL/GenBank/DDBJ whole genome shotgun (WGS) entry which is preliminary data.</text>
</comment>
<gene>
    <name evidence="1" type="ORF">H9816_04625</name>
</gene>